<feature type="compositionally biased region" description="Low complexity" evidence="1">
    <location>
        <begin position="14"/>
        <end position="26"/>
    </location>
</feature>
<accession>A0A1Y2N9F5</accession>
<feature type="compositionally biased region" description="Gly residues" evidence="1">
    <location>
        <begin position="109"/>
        <end position="120"/>
    </location>
</feature>
<dbReference type="EMBL" id="MIGB01000001">
    <property type="protein sequence ID" value="OSY44093.1"/>
    <property type="molecule type" value="Genomic_DNA"/>
</dbReference>
<feature type="region of interest" description="Disordered" evidence="1">
    <location>
        <begin position="104"/>
        <end position="201"/>
    </location>
</feature>
<evidence type="ECO:0000256" key="1">
    <source>
        <dbReference type="SAM" id="MobiDB-lite"/>
    </source>
</evidence>
<sequence length="531" mass="56463">MTAPDRPGPGTSGPGASAPGLPRPGGFAPARDTGPWVLSVLSAAFTRVLRTQRVAVSPAEAIEVRRVLAMLGASDLDRLRTGLRAVTVAYAHERPGFERAFDAFFGQLPGTGGDGGDGPGPRGPAAEGLPTDLELADGDDPLGRYADHDPDSADVGDLLDAPEQEKGFNPHRDDDDFSLGGSDRDLSVSSADDRGRRGTTHTVDLERAGAAVGKELTSGSTAQASGRIDLDDPEAILAWLAGYDPHSVYADGPAGELLSATQLGRLVDAITEFVAQLAERTGTGAGAPAPPDTDRSPEPADMQRACHELLHRMRGAPRRVPREHARGPLDVRHTVRRSMRTDGVPFHLLVRRKVPDRVRLLVVADVSLSVRSITAFVLRLARTLHRQAFRCRVLAFVDTPVDVTGLLLPATDDRALAAVLAAPGLDIDATSDYGRVLSGINEEFADAVNARTAVLFVGDARSNGLPPGAEELRRLARRAYRVGWITPEPRRYWNQASCAMGEYAEIVDHVLVARDADELLAGAGELGHALS</sequence>
<dbReference type="NCBIfam" id="NF047783">
    <property type="entry name" value="VWA_dom_MadC"/>
    <property type="match status" value="1"/>
</dbReference>
<evidence type="ECO:0000313" key="2">
    <source>
        <dbReference type="EMBL" id="OSY44093.1"/>
    </source>
</evidence>
<feature type="region of interest" description="Disordered" evidence="1">
    <location>
        <begin position="1"/>
        <end position="29"/>
    </location>
</feature>
<dbReference type="RefSeq" id="WP_232021284.1">
    <property type="nucleotide sequence ID" value="NZ_AP018920.1"/>
</dbReference>
<gene>
    <name evidence="2" type="ORF">BG845_00214</name>
</gene>
<reference evidence="2 3" key="1">
    <citation type="submission" date="2016-09" db="EMBL/GenBank/DDBJ databases">
        <title>Pseudonocardia autotrophica DSM535, a candidate organism with high potential of specific P450 cytochromes.</title>
        <authorList>
            <person name="Grumaz C."/>
            <person name="Vainshtein Y."/>
            <person name="Kirstahler P."/>
            <person name="Sohn K."/>
        </authorList>
    </citation>
    <scope>NUCLEOTIDE SEQUENCE [LARGE SCALE GENOMIC DNA]</scope>
    <source>
        <strain evidence="2 3">DSM 535</strain>
    </source>
</reference>
<proteinExistence type="predicted"/>
<feature type="compositionally biased region" description="Basic and acidic residues" evidence="1">
    <location>
        <begin position="163"/>
        <end position="174"/>
    </location>
</feature>
<dbReference type="InterPro" id="IPR008912">
    <property type="entry name" value="Uncharacterised_CoxE"/>
</dbReference>
<name>A0A1Y2N9F5_PSEAH</name>
<feature type="region of interest" description="Disordered" evidence="1">
    <location>
        <begin position="281"/>
        <end position="300"/>
    </location>
</feature>
<dbReference type="Proteomes" id="UP000194360">
    <property type="component" value="Unassembled WGS sequence"/>
</dbReference>
<dbReference type="Pfam" id="PF05762">
    <property type="entry name" value="VWA_CoxE"/>
    <property type="match status" value="1"/>
</dbReference>
<feature type="compositionally biased region" description="Basic and acidic residues" evidence="1">
    <location>
        <begin position="182"/>
        <end position="196"/>
    </location>
</feature>
<organism evidence="2 3">
    <name type="scientific">Pseudonocardia autotrophica</name>
    <name type="common">Amycolata autotrophica</name>
    <name type="synonym">Nocardia autotrophica</name>
    <dbReference type="NCBI Taxonomy" id="2074"/>
    <lineage>
        <taxon>Bacteria</taxon>
        <taxon>Bacillati</taxon>
        <taxon>Actinomycetota</taxon>
        <taxon>Actinomycetes</taxon>
        <taxon>Pseudonocardiales</taxon>
        <taxon>Pseudonocardiaceae</taxon>
        <taxon>Pseudonocardia</taxon>
    </lineage>
</organism>
<dbReference type="AlphaFoldDB" id="A0A1Y2N9F5"/>
<keyword evidence="3" id="KW-1185">Reference proteome</keyword>
<dbReference type="STRING" id="2074.BG845_00214"/>
<evidence type="ECO:0000313" key="3">
    <source>
        <dbReference type="Proteomes" id="UP000194360"/>
    </source>
</evidence>
<feature type="compositionally biased region" description="Basic and acidic residues" evidence="1">
    <location>
        <begin position="141"/>
        <end position="151"/>
    </location>
</feature>
<protein>
    <submittedName>
        <fullName evidence="2">VWA domain containing CoxE-like protein</fullName>
    </submittedName>
</protein>
<dbReference type="PANTHER" id="PTHR39338:SF5">
    <property type="entry name" value="BLR6139 PROTEIN"/>
    <property type="match status" value="1"/>
</dbReference>
<comment type="caution">
    <text evidence="2">The sequence shown here is derived from an EMBL/GenBank/DDBJ whole genome shotgun (WGS) entry which is preliminary data.</text>
</comment>
<dbReference type="PANTHER" id="PTHR39338">
    <property type="entry name" value="BLL5662 PROTEIN-RELATED"/>
    <property type="match status" value="1"/>
</dbReference>